<reference evidence="2" key="2">
    <citation type="journal article" date="2021" name="PeerJ">
        <title>Extensive microbial diversity within the chicken gut microbiome revealed by metagenomics and culture.</title>
        <authorList>
            <person name="Gilroy R."/>
            <person name="Ravi A."/>
            <person name="Getino M."/>
            <person name="Pursley I."/>
            <person name="Horton D.L."/>
            <person name="Alikhan N.F."/>
            <person name="Baker D."/>
            <person name="Gharbi K."/>
            <person name="Hall N."/>
            <person name="Watson M."/>
            <person name="Adriaenssens E.M."/>
            <person name="Foster-Nyarko E."/>
            <person name="Jarju S."/>
            <person name="Secka A."/>
            <person name="Antonio M."/>
            <person name="Oren A."/>
            <person name="Chaudhuri R.R."/>
            <person name="La Ragione R."/>
            <person name="Hildebrand F."/>
            <person name="Pallen M.J."/>
        </authorList>
    </citation>
    <scope>NUCLEOTIDE SEQUENCE</scope>
    <source>
        <strain evidence="2">1748</strain>
    </source>
</reference>
<dbReference type="Pfam" id="PF03719">
    <property type="entry name" value="Ribosomal_S5_C"/>
    <property type="match status" value="1"/>
</dbReference>
<dbReference type="InterPro" id="IPR005324">
    <property type="entry name" value="Ribosomal_uS5_C"/>
</dbReference>
<evidence type="ECO:0000313" key="2">
    <source>
        <dbReference type="EMBL" id="MBO8414322.1"/>
    </source>
</evidence>
<dbReference type="GO" id="GO:0006412">
    <property type="term" value="P:translation"/>
    <property type="evidence" value="ECO:0007669"/>
    <property type="project" value="InterPro"/>
</dbReference>
<protein>
    <recommendedName>
        <fullName evidence="1">Small ribosomal subunit protein uS5 C-terminal domain-containing protein</fullName>
    </recommendedName>
</protein>
<dbReference type="GO" id="GO:0005840">
    <property type="term" value="C:ribosome"/>
    <property type="evidence" value="ECO:0007669"/>
    <property type="project" value="InterPro"/>
</dbReference>
<dbReference type="Proteomes" id="UP000823629">
    <property type="component" value="Unassembled WGS sequence"/>
</dbReference>
<dbReference type="GO" id="GO:0003735">
    <property type="term" value="F:structural constituent of ribosome"/>
    <property type="evidence" value="ECO:0007669"/>
    <property type="project" value="InterPro"/>
</dbReference>
<name>A0A9D9GLT5_9BACL</name>
<evidence type="ECO:0000313" key="3">
    <source>
        <dbReference type="Proteomes" id="UP000823629"/>
    </source>
</evidence>
<dbReference type="EMBL" id="JADING010000068">
    <property type="protein sequence ID" value="MBO8414322.1"/>
    <property type="molecule type" value="Genomic_DNA"/>
</dbReference>
<reference evidence="2" key="1">
    <citation type="submission" date="2020-10" db="EMBL/GenBank/DDBJ databases">
        <authorList>
            <person name="Gilroy R."/>
        </authorList>
    </citation>
    <scope>NUCLEOTIDE SEQUENCE</scope>
    <source>
        <strain evidence="2">1748</strain>
    </source>
</reference>
<comment type="caution">
    <text evidence="2">The sequence shown here is derived from an EMBL/GenBank/DDBJ whole genome shotgun (WGS) entry which is preliminary data.</text>
</comment>
<dbReference type="AlphaFoldDB" id="A0A9D9GLT5"/>
<gene>
    <name evidence="2" type="ORF">IAC78_02450</name>
</gene>
<evidence type="ECO:0000259" key="1">
    <source>
        <dbReference type="Pfam" id="PF03719"/>
    </source>
</evidence>
<organism evidence="2 3">
    <name type="scientific">Candidatus Scatoplasma merdavium</name>
    <dbReference type="NCBI Taxonomy" id="2840932"/>
    <lineage>
        <taxon>Bacteria</taxon>
        <taxon>Bacillati</taxon>
        <taxon>Bacillota</taxon>
        <taxon>Bacilli</taxon>
        <taxon>Bacillales</taxon>
        <taxon>Candidatus Scatoplasma</taxon>
    </lineage>
</organism>
<feature type="non-terminal residue" evidence="2">
    <location>
        <position position="1"/>
    </location>
</feature>
<proteinExistence type="predicted"/>
<feature type="domain" description="Small ribosomal subunit protein uS5 C-terminal" evidence="1">
    <location>
        <begin position="1"/>
        <end position="27"/>
    </location>
</feature>
<accession>A0A9D9GLT5</accession>
<sequence length="41" mass="4572">KVYGSRSSAINVIKATVDGLRQLRTTSLAKETLKVEEEQHD</sequence>